<dbReference type="Proteomes" id="UP000474061">
    <property type="component" value="Unassembled WGS sequence"/>
</dbReference>
<comment type="caution">
    <text evidence="3">The sequence shown here is derived from an EMBL/GenBank/DDBJ whole genome shotgun (WGS) entry which is preliminary data.</text>
</comment>
<evidence type="ECO:0000256" key="2">
    <source>
        <dbReference type="ARBA" id="ARBA00023204"/>
    </source>
</evidence>
<evidence type="ECO:0000313" key="4">
    <source>
        <dbReference type="Proteomes" id="UP000474061"/>
    </source>
</evidence>
<protein>
    <submittedName>
        <fullName evidence="3">DNA-3-methyladenine glycosylase 2 family protein</fullName>
    </submittedName>
</protein>
<dbReference type="SUPFAM" id="SSF48150">
    <property type="entry name" value="DNA-glycosylase"/>
    <property type="match status" value="1"/>
</dbReference>
<evidence type="ECO:0000256" key="1">
    <source>
        <dbReference type="ARBA" id="ARBA00022763"/>
    </source>
</evidence>
<keyword evidence="2" id="KW-0234">DNA repair</keyword>
<dbReference type="InterPro" id="IPR051912">
    <property type="entry name" value="Alkylbase_DNA_Glycosylase/TA"/>
</dbReference>
<dbReference type="Gene3D" id="1.10.1670.40">
    <property type="match status" value="1"/>
</dbReference>
<reference evidence="3" key="1">
    <citation type="submission" date="2019-05" db="EMBL/GenBank/DDBJ databases">
        <authorList>
            <person name="Castillo A."/>
            <person name="Giampetruzzi A."/>
            <person name="Landa B."/>
            <person name="Saponari M."/>
            <person name="Almeida R.P.P."/>
            <person name="Moralejo E."/>
            <person name="Marco-Noales E."/>
            <person name="Velasco-Amo M.P."/>
            <person name="Roman-Ecija M."/>
            <person name="Navarro I."/>
            <person name="Monterde A."/>
            <person name="Barbe S."/>
        </authorList>
    </citation>
    <scope>NUCLEOTIDE SEQUENCE</scope>
    <source>
        <strain evidence="3">XYL1981</strain>
    </source>
</reference>
<dbReference type="PANTHER" id="PTHR43003:SF5">
    <property type="entry name" value="DNA-3-METHYLADENINE GLYCOSYLASE"/>
    <property type="match status" value="1"/>
</dbReference>
<organism evidence="3 4">
    <name type="scientific">Xylella fastidiosa subsp. multiplex</name>
    <dbReference type="NCBI Taxonomy" id="644357"/>
    <lineage>
        <taxon>Bacteria</taxon>
        <taxon>Pseudomonadati</taxon>
        <taxon>Pseudomonadota</taxon>
        <taxon>Gammaproteobacteria</taxon>
        <taxon>Lysobacterales</taxon>
        <taxon>Lysobacteraceae</taxon>
        <taxon>Xylella</taxon>
    </lineage>
</organism>
<name>A0A9Q4MGE5_XYLFS</name>
<dbReference type="GO" id="GO:0006307">
    <property type="term" value="P:DNA alkylation repair"/>
    <property type="evidence" value="ECO:0007669"/>
    <property type="project" value="TreeGrafter"/>
</dbReference>
<dbReference type="GO" id="GO:0005737">
    <property type="term" value="C:cytoplasm"/>
    <property type="evidence" value="ECO:0007669"/>
    <property type="project" value="TreeGrafter"/>
</dbReference>
<dbReference type="GO" id="GO:0006285">
    <property type="term" value="P:base-excision repair, AP site formation"/>
    <property type="evidence" value="ECO:0007669"/>
    <property type="project" value="TreeGrafter"/>
</dbReference>
<dbReference type="GO" id="GO:0043916">
    <property type="term" value="F:DNA-7-methylguanine glycosylase activity"/>
    <property type="evidence" value="ECO:0007669"/>
    <property type="project" value="TreeGrafter"/>
</dbReference>
<dbReference type="GO" id="GO:0032131">
    <property type="term" value="F:alkylated DNA binding"/>
    <property type="evidence" value="ECO:0007669"/>
    <property type="project" value="TreeGrafter"/>
</dbReference>
<dbReference type="GO" id="GO:0032993">
    <property type="term" value="C:protein-DNA complex"/>
    <property type="evidence" value="ECO:0007669"/>
    <property type="project" value="TreeGrafter"/>
</dbReference>
<dbReference type="PANTHER" id="PTHR43003">
    <property type="entry name" value="DNA-3-METHYLADENINE GLYCOSYLASE"/>
    <property type="match status" value="1"/>
</dbReference>
<accession>A0A9Q4MGE5</accession>
<feature type="non-terminal residue" evidence="3">
    <location>
        <position position="79"/>
    </location>
</feature>
<reference evidence="3" key="2">
    <citation type="journal article" date="2020" name="Appl. Environ. Microbiol.">
        <title>Multiple intercontinental introductions associated with the emergence of a plant pathogen in Europe.</title>
        <authorList>
            <person name="Landa B.B."/>
            <person name="Castillo A.I."/>
            <person name="Giampetruzzi A."/>
            <person name="Kahn A."/>
            <person name="Roman-Ecija M."/>
            <person name="Velasco-Amo M.P."/>
            <person name="Navas-Cortes J.A."/>
            <person name="Marco-Noales E."/>
            <person name="Barbe S."/>
            <person name="Moralejo E."/>
            <person name="Coletta-Filho H.D."/>
            <person name="Saldarelli P."/>
            <person name="Saponari M."/>
            <person name="Almeida R.P.P."/>
        </authorList>
    </citation>
    <scope>NUCLEOTIDE SEQUENCE</scope>
    <source>
        <strain evidence="3">XYL1981</strain>
    </source>
</reference>
<feature type="non-terminal residue" evidence="3">
    <location>
        <position position="1"/>
    </location>
</feature>
<dbReference type="GO" id="GO:0008725">
    <property type="term" value="F:DNA-3-methyladenine glycosylase activity"/>
    <property type="evidence" value="ECO:0007669"/>
    <property type="project" value="TreeGrafter"/>
</dbReference>
<sequence>SNKILALRDLTRREVAGDLPSVRQMGAMHHNTIVEKLIPIRGIGRWTGEMMLMFRLGGPEVLPGDDLGVRKGSQRVDSL</sequence>
<keyword evidence="1" id="KW-0227">DNA damage</keyword>
<dbReference type="InterPro" id="IPR011257">
    <property type="entry name" value="DNA_glycosylase"/>
</dbReference>
<dbReference type="AlphaFoldDB" id="A0A9Q4MGE5"/>
<proteinExistence type="predicted"/>
<dbReference type="EMBL" id="VDCJ01000081">
    <property type="protein sequence ID" value="MRU22604.1"/>
    <property type="molecule type" value="Genomic_DNA"/>
</dbReference>
<evidence type="ECO:0000313" key="3">
    <source>
        <dbReference type="EMBL" id="MRU22604.1"/>
    </source>
</evidence>
<gene>
    <name evidence="3" type="ORF">FG476_00325</name>
</gene>